<accession>A0A1M5R2V6</accession>
<feature type="signal peptide" evidence="1">
    <location>
        <begin position="1"/>
        <end position="20"/>
    </location>
</feature>
<evidence type="ECO:0000313" key="4">
    <source>
        <dbReference type="Proteomes" id="UP000184268"/>
    </source>
</evidence>
<dbReference type="Proteomes" id="UP000184268">
    <property type="component" value="Unassembled WGS sequence"/>
</dbReference>
<keyword evidence="4" id="KW-1185">Reference proteome</keyword>
<dbReference type="InterPro" id="IPR023614">
    <property type="entry name" value="Porin_dom_sf"/>
</dbReference>
<dbReference type="OrthoDB" id="9767539at2"/>
<dbReference type="Gene3D" id="2.40.160.10">
    <property type="entry name" value="Porin"/>
    <property type="match status" value="1"/>
</dbReference>
<dbReference type="RefSeq" id="WP_067657810.1">
    <property type="nucleotide sequence ID" value="NZ_FQXG01000002.1"/>
</dbReference>
<name>A0A1M5R2V6_9GAMM</name>
<dbReference type="EMBL" id="FQXG01000002">
    <property type="protein sequence ID" value="SHH20531.1"/>
    <property type="molecule type" value="Genomic_DNA"/>
</dbReference>
<dbReference type="Pfam" id="PF13372">
    <property type="entry name" value="Alginate_exp"/>
    <property type="match status" value="1"/>
</dbReference>
<evidence type="ECO:0000256" key="1">
    <source>
        <dbReference type="SAM" id="SignalP"/>
    </source>
</evidence>
<proteinExistence type="predicted"/>
<reference evidence="3 4" key="1">
    <citation type="submission" date="2016-11" db="EMBL/GenBank/DDBJ databases">
        <authorList>
            <person name="Jaros S."/>
            <person name="Januszkiewicz K."/>
            <person name="Wedrychowicz H."/>
        </authorList>
    </citation>
    <scope>NUCLEOTIDE SEQUENCE [LARGE SCALE GENOMIC DNA]</scope>
    <source>
        <strain evidence="3 4">DSM 16917</strain>
    </source>
</reference>
<gene>
    <name evidence="3" type="ORF">SAMN02745129_1459</name>
</gene>
<organism evidence="3 4">
    <name type="scientific">Ferrimonas marina</name>
    <dbReference type="NCBI Taxonomy" id="299255"/>
    <lineage>
        <taxon>Bacteria</taxon>
        <taxon>Pseudomonadati</taxon>
        <taxon>Pseudomonadota</taxon>
        <taxon>Gammaproteobacteria</taxon>
        <taxon>Alteromonadales</taxon>
        <taxon>Ferrimonadaceae</taxon>
        <taxon>Ferrimonas</taxon>
    </lineage>
</organism>
<feature type="chain" id="PRO_5009913343" evidence="1">
    <location>
        <begin position="21"/>
        <end position="400"/>
    </location>
</feature>
<protein>
    <submittedName>
        <fullName evidence="3">Alginate export</fullName>
    </submittedName>
</protein>
<evidence type="ECO:0000259" key="2">
    <source>
        <dbReference type="Pfam" id="PF13372"/>
    </source>
</evidence>
<dbReference type="STRING" id="299255.SAMN02745129_1459"/>
<keyword evidence="1" id="KW-0732">Signal</keyword>
<dbReference type="AlphaFoldDB" id="A0A1M5R2V6"/>
<dbReference type="InterPro" id="IPR025388">
    <property type="entry name" value="Alginate_export_dom"/>
</dbReference>
<feature type="domain" description="Alginate export" evidence="2">
    <location>
        <begin position="73"/>
        <end position="252"/>
    </location>
</feature>
<evidence type="ECO:0000313" key="3">
    <source>
        <dbReference type="EMBL" id="SHH20531.1"/>
    </source>
</evidence>
<sequence>MRPTLVALSLLAGLAPVAHAEVSTLSDAFTQGSTKLDFNLRYEYVEQDNILKDADAFTLRTRLTYSTAPLHGLSGLVEFEDSRNVFGVDDYNDGNGSRPGYSVIADPNTTELDQFLLRYQRDTGPVKLDIKGGRQVIVFDNQRFVGHVGWRQDRQTFDGVTLMVSPLDGLDLNYGYISQRNRIFAEAKDVNANDHLINAGYKLPFGKLSGYGYLLDDEDMDDQIDTWGLRFAGDTALGESKLSYQLEWATQEKDTAAGMSFDADYYLLEAGYSIFGLTAKLGYEVLGSDSGQYGFSTPLATLHKFNGWADQFLTTPNEGLADLYLSVGGKLLSGSWAVIYHDFEADESSDGISDLGSEWDLSYSTKLAKHYTLGAKYAAYDAGDTKVDTDKFWLWASAAF</sequence>